<keyword evidence="1" id="KW-0812">Transmembrane</keyword>
<organism evidence="2 3">
    <name type="scientific">Candidatus Magasanikbacteria bacterium CG10_big_fil_rev_8_21_14_0_10_47_10</name>
    <dbReference type="NCBI Taxonomy" id="1974652"/>
    <lineage>
        <taxon>Bacteria</taxon>
        <taxon>Candidatus Magasanikiibacteriota</taxon>
    </lineage>
</organism>
<proteinExistence type="predicted"/>
<feature type="transmembrane region" description="Helical" evidence="1">
    <location>
        <begin position="115"/>
        <end position="136"/>
    </location>
</feature>
<protein>
    <submittedName>
        <fullName evidence="2">Uncharacterized protein</fullName>
    </submittedName>
</protein>
<reference evidence="3" key="1">
    <citation type="submission" date="2017-09" db="EMBL/GenBank/DDBJ databases">
        <title>Depth-based differentiation of microbial function through sediment-hosted aquifers and enrichment of novel symbionts in the deep terrestrial subsurface.</title>
        <authorList>
            <person name="Probst A.J."/>
            <person name="Ladd B."/>
            <person name="Jarett J.K."/>
            <person name="Geller-Mcgrath D.E."/>
            <person name="Sieber C.M.K."/>
            <person name="Emerson J.B."/>
            <person name="Anantharaman K."/>
            <person name="Thomas B.C."/>
            <person name="Malmstrom R."/>
            <person name="Stieglmeier M."/>
            <person name="Klingl A."/>
            <person name="Woyke T."/>
            <person name="Ryan C.M."/>
            <person name="Banfield J.F."/>
        </authorList>
    </citation>
    <scope>NUCLEOTIDE SEQUENCE [LARGE SCALE GENOMIC DNA]</scope>
</reference>
<evidence type="ECO:0000313" key="2">
    <source>
        <dbReference type="EMBL" id="PIR74782.1"/>
    </source>
</evidence>
<evidence type="ECO:0000313" key="3">
    <source>
        <dbReference type="Proteomes" id="UP000230154"/>
    </source>
</evidence>
<keyword evidence="1" id="KW-1133">Transmembrane helix</keyword>
<accession>A0A2H0TRK2</accession>
<dbReference type="Proteomes" id="UP000230154">
    <property type="component" value="Unassembled WGS sequence"/>
</dbReference>
<dbReference type="AlphaFoldDB" id="A0A2H0TRK2"/>
<gene>
    <name evidence="2" type="ORF">COU35_00705</name>
</gene>
<dbReference type="EMBL" id="PFCB01000006">
    <property type="protein sequence ID" value="PIR74782.1"/>
    <property type="molecule type" value="Genomic_DNA"/>
</dbReference>
<comment type="caution">
    <text evidence="2">The sequence shown here is derived from an EMBL/GenBank/DDBJ whole genome shotgun (WGS) entry which is preliminary data.</text>
</comment>
<evidence type="ECO:0000256" key="1">
    <source>
        <dbReference type="SAM" id="Phobius"/>
    </source>
</evidence>
<feature type="transmembrane region" description="Helical" evidence="1">
    <location>
        <begin position="78"/>
        <end position="95"/>
    </location>
</feature>
<feature type="transmembrane region" description="Helical" evidence="1">
    <location>
        <begin position="7"/>
        <end position="24"/>
    </location>
</feature>
<keyword evidence="1" id="KW-0472">Membrane</keyword>
<feature type="transmembrane region" description="Helical" evidence="1">
    <location>
        <begin position="44"/>
        <end position="66"/>
    </location>
</feature>
<name>A0A2H0TRK2_9BACT</name>
<sequence>MNLRNSGVFLFGLFAVALVLNLVWENVQMTLYQSYGSFWQHFPVCARASLWDAGYITALYLGIAFLNNDFFWIRQRQAKNYLLIIGVSLLVAWWIELDALRDGRWAYGERMPLVSGVGLTPLLQLPILSLLSYEVLQRLPFVPVRNLGGQRMRRGVK</sequence>